<gene>
    <name evidence="2" type="ORF">EYF80_001168</name>
</gene>
<proteinExistence type="predicted"/>
<sequence length="201" mass="22549">MVPKEHRRSPDRDTHAERKRYRPPVVPFSSQRGGESRGRSRGTMALQFQRKLPVEAPRRPPPHSLRAGLGGLMITMARRNRRPCSTAALISRFVNVTVETTCGPPTKSRVRNVLDEHRGATADMFPEACSAVARHSSPDSSIRSRVELTWSRAERAEPWPLSSGEACQDSQVFPVKTLVPVQVRPPEARGDESSTCRYVWQ</sequence>
<evidence type="ECO:0000313" key="3">
    <source>
        <dbReference type="Proteomes" id="UP000314294"/>
    </source>
</evidence>
<evidence type="ECO:0000256" key="1">
    <source>
        <dbReference type="SAM" id="MobiDB-lite"/>
    </source>
</evidence>
<feature type="region of interest" description="Disordered" evidence="1">
    <location>
        <begin position="1"/>
        <end position="42"/>
    </location>
</feature>
<name>A0A4Z2JDR5_9TELE</name>
<organism evidence="2 3">
    <name type="scientific">Liparis tanakae</name>
    <name type="common">Tanaka's snailfish</name>
    <dbReference type="NCBI Taxonomy" id="230148"/>
    <lineage>
        <taxon>Eukaryota</taxon>
        <taxon>Metazoa</taxon>
        <taxon>Chordata</taxon>
        <taxon>Craniata</taxon>
        <taxon>Vertebrata</taxon>
        <taxon>Euteleostomi</taxon>
        <taxon>Actinopterygii</taxon>
        <taxon>Neopterygii</taxon>
        <taxon>Teleostei</taxon>
        <taxon>Neoteleostei</taxon>
        <taxon>Acanthomorphata</taxon>
        <taxon>Eupercaria</taxon>
        <taxon>Perciformes</taxon>
        <taxon>Cottioidei</taxon>
        <taxon>Cottales</taxon>
        <taxon>Liparidae</taxon>
        <taxon>Liparis</taxon>
    </lineage>
</organism>
<dbReference type="EMBL" id="SRLO01000005">
    <property type="protein sequence ID" value="TNN88386.1"/>
    <property type="molecule type" value="Genomic_DNA"/>
</dbReference>
<keyword evidence="3" id="KW-1185">Reference proteome</keyword>
<dbReference type="AlphaFoldDB" id="A0A4Z2JDR5"/>
<evidence type="ECO:0000313" key="2">
    <source>
        <dbReference type="EMBL" id="TNN88386.1"/>
    </source>
</evidence>
<comment type="caution">
    <text evidence="2">The sequence shown here is derived from an EMBL/GenBank/DDBJ whole genome shotgun (WGS) entry which is preliminary data.</text>
</comment>
<protein>
    <submittedName>
        <fullName evidence="2">Uncharacterized protein</fullName>
    </submittedName>
</protein>
<reference evidence="2 3" key="1">
    <citation type="submission" date="2019-03" db="EMBL/GenBank/DDBJ databases">
        <title>First draft genome of Liparis tanakae, snailfish: a comprehensive survey of snailfish specific genes.</title>
        <authorList>
            <person name="Kim W."/>
            <person name="Song I."/>
            <person name="Jeong J.-H."/>
            <person name="Kim D."/>
            <person name="Kim S."/>
            <person name="Ryu S."/>
            <person name="Song J.Y."/>
            <person name="Lee S.K."/>
        </authorList>
    </citation>
    <scope>NUCLEOTIDE SEQUENCE [LARGE SCALE GENOMIC DNA]</scope>
    <source>
        <tissue evidence="2">Muscle</tissue>
    </source>
</reference>
<accession>A0A4Z2JDR5</accession>
<dbReference type="Proteomes" id="UP000314294">
    <property type="component" value="Unassembled WGS sequence"/>
</dbReference>